<dbReference type="AlphaFoldDB" id="A0A8H5H7W2"/>
<organism evidence="2 3">
    <name type="scientific">Tricholomella constricta</name>
    <dbReference type="NCBI Taxonomy" id="117010"/>
    <lineage>
        <taxon>Eukaryota</taxon>
        <taxon>Fungi</taxon>
        <taxon>Dikarya</taxon>
        <taxon>Basidiomycota</taxon>
        <taxon>Agaricomycotina</taxon>
        <taxon>Agaricomycetes</taxon>
        <taxon>Agaricomycetidae</taxon>
        <taxon>Agaricales</taxon>
        <taxon>Tricholomatineae</taxon>
        <taxon>Lyophyllaceae</taxon>
        <taxon>Tricholomella</taxon>
    </lineage>
</organism>
<dbReference type="OrthoDB" id="1706066at2759"/>
<dbReference type="InterPro" id="IPR011032">
    <property type="entry name" value="GroES-like_sf"/>
</dbReference>
<dbReference type="Pfam" id="PF08240">
    <property type="entry name" value="ADH_N"/>
    <property type="match status" value="1"/>
</dbReference>
<dbReference type="InterPro" id="IPR020843">
    <property type="entry name" value="ER"/>
</dbReference>
<name>A0A8H5H7W2_9AGAR</name>
<dbReference type="SUPFAM" id="SSF51735">
    <property type="entry name" value="NAD(P)-binding Rossmann-fold domains"/>
    <property type="match status" value="1"/>
</dbReference>
<sequence length="376" mass="40196">MATTTKLPKLTKALTVKKSPLQRSPLYHDALVEEKAIPALKKGEVLVRIGAAAFNHRDVWIRKGQYPRIGFGSVFGADGAGTSFCRTVVAAHESNDPLLKKRVFLTPSRGWENHPDAPESNFGILGGVSFPNLGTFAEYVVVEREQVIISPEHLNDVEMSAWPLGGVTAWRAAVVNGLVSAGHNVLITGIGGGVALLALQICLAKGASVYVTSGNPDKIQKAVALGAKGGVNYKDKDWPSQIATLLAKDKNGGGELDVVIDSGGGEIMGQTSKILKQGGRVVCYGMTANPKISFTMREVLKNQRLIGSTMGSHQDLIDATNFLAEHRIVPIISHVFEGLHSAEHGFEVMKRGDQFGKIVVRISPDPDGSPNPKAKL</sequence>
<keyword evidence="3" id="KW-1185">Reference proteome</keyword>
<proteinExistence type="predicted"/>
<evidence type="ECO:0000313" key="3">
    <source>
        <dbReference type="Proteomes" id="UP000565441"/>
    </source>
</evidence>
<dbReference type="Gene3D" id="3.90.180.10">
    <property type="entry name" value="Medium-chain alcohol dehydrogenases, catalytic domain"/>
    <property type="match status" value="1"/>
</dbReference>
<dbReference type="InterPro" id="IPR052711">
    <property type="entry name" value="Zinc_ADH-like"/>
</dbReference>
<accession>A0A8H5H7W2</accession>
<dbReference type="Proteomes" id="UP000565441">
    <property type="component" value="Unassembled WGS sequence"/>
</dbReference>
<feature type="domain" description="Enoyl reductase (ER)" evidence="1">
    <location>
        <begin position="24"/>
        <end position="360"/>
    </location>
</feature>
<dbReference type="EMBL" id="JAACJP010000020">
    <property type="protein sequence ID" value="KAF5378269.1"/>
    <property type="molecule type" value="Genomic_DNA"/>
</dbReference>
<dbReference type="InterPro" id="IPR036291">
    <property type="entry name" value="NAD(P)-bd_dom_sf"/>
</dbReference>
<dbReference type="SUPFAM" id="SSF50129">
    <property type="entry name" value="GroES-like"/>
    <property type="match status" value="1"/>
</dbReference>
<dbReference type="InterPro" id="IPR013149">
    <property type="entry name" value="ADH-like_C"/>
</dbReference>
<dbReference type="SMART" id="SM00829">
    <property type="entry name" value="PKS_ER"/>
    <property type="match status" value="1"/>
</dbReference>
<comment type="caution">
    <text evidence="2">The sequence shown here is derived from an EMBL/GenBank/DDBJ whole genome shotgun (WGS) entry which is preliminary data.</text>
</comment>
<dbReference type="PANTHER" id="PTHR45033:SF3">
    <property type="entry name" value="DEHYDROGENASE, PUTATIVE (AFU_ORTHOLOGUE AFUA_2G13270)-RELATED"/>
    <property type="match status" value="1"/>
</dbReference>
<dbReference type="FunFam" id="3.40.50.720:FF:000481">
    <property type="entry name" value="Alcohol dehydrogenase, variant"/>
    <property type="match status" value="1"/>
</dbReference>
<dbReference type="Gene3D" id="3.40.50.720">
    <property type="entry name" value="NAD(P)-binding Rossmann-like Domain"/>
    <property type="match status" value="1"/>
</dbReference>
<protein>
    <recommendedName>
        <fullName evidence="1">Enoyl reductase (ER) domain-containing protein</fullName>
    </recommendedName>
</protein>
<reference evidence="2 3" key="1">
    <citation type="journal article" date="2020" name="ISME J.">
        <title>Uncovering the hidden diversity of litter-decomposition mechanisms in mushroom-forming fungi.</title>
        <authorList>
            <person name="Floudas D."/>
            <person name="Bentzer J."/>
            <person name="Ahren D."/>
            <person name="Johansson T."/>
            <person name="Persson P."/>
            <person name="Tunlid A."/>
        </authorList>
    </citation>
    <scope>NUCLEOTIDE SEQUENCE [LARGE SCALE GENOMIC DNA]</scope>
    <source>
        <strain evidence="2 3">CBS 661.87</strain>
    </source>
</reference>
<dbReference type="GO" id="GO:0016491">
    <property type="term" value="F:oxidoreductase activity"/>
    <property type="evidence" value="ECO:0007669"/>
    <property type="project" value="InterPro"/>
</dbReference>
<evidence type="ECO:0000313" key="2">
    <source>
        <dbReference type="EMBL" id="KAF5378269.1"/>
    </source>
</evidence>
<gene>
    <name evidence="2" type="ORF">D9615_008738</name>
</gene>
<dbReference type="InterPro" id="IPR013154">
    <property type="entry name" value="ADH-like_N"/>
</dbReference>
<dbReference type="PANTHER" id="PTHR45033">
    <property type="match status" value="1"/>
</dbReference>
<evidence type="ECO:0000259" key="1">
    <source>
        <dbReference type="SMART" id="SM00829"/>
    </source>
</evidence>
<dbReference type="Pfam" id="PF00107">
    <property type="entry name" value="ADH_zinc_N"/>
    <property type="match status" value="1"/>
</dbReference>